<keyword evidence="3" id="KW-1185">Reference proteome</keyword>
<evidence type="ECO:0000313" key="2">
    <source>
        <dbReference type="EMBL" id="RLV60184.1"/>
    </source>
</evidence>
<accession>A0A3L8PXY7</accession>
<comment type="caution">
    <text evidence="2">The sequence shown here is derived from an EMBL/GenBank/DDBJ whole genome shotgun (WGS) entry which is preliminary data.</text>
</comment>
<name>A0A3L8PXY7_9GAMM</name>
<proteinExistence type="predicted"/>
<dbReference type="AlphaFoldDB" id="A0A3L8PXY7"/>
<feature type="compositionally biased region" description="Polar residues" evidence="1">
    <location>
        <begin position="8"/>
        <end position="18"/>
    </location>
</feature>
<dbReference type="RefSeq" id="WP_121838471.1">
    <property type="nucleotide sequence ID" value="NZ_ML014768.1"/>
</dbReference>
<evidence type="ECO:0000313" key="3">
    <source>
        <dbReference type="Proteomes" id="UP000281474"/>
    </source>
</evidence>
<gene>
    <name evidence="2" type="ORF">D5018_07920</name>
</gene>
<evidence type="ECO:0000256" key="1">
    <source>
        <dbReference type="SAM" id="MobiDB-lite"/>
    </source>
</evidence>
<protein>
    <submittedName>
        <fullName evidence="2">Uncharacterized protein</fullName>
    </submittedName>
</protein>
<organism evidence="2 3">
    <name type="scientific">Parashewanella curva</name>
    <dbReference type="NCBI Taxonomy" id="2338552"/>
    <lineage>
        <taxon>Bacteria</taxon>
        <taxon>Pseudomonadati</taxon>
        <taxon>Pseudomonadota</taxon>
        <taxon>Gammaproteobacteria</taxon>
        <taxon>Alteromonadales</taxon>
        <taxon>Shewanellaceae</taxon>
        <taxon>Parashewanella</taxon>
    </lineage>
</organism>
<sequence length="138" mass="14260">MGADKSITVGSPQKTYQTLEEKKPQTSSPSQLFSCNGITYLLTPRCEKQGVGKCACITGVITFFVCTVAIAAPICATQLPNSYPVCPALIEAVAEIAGGGVVGAAGGVLAGYIVSIVPNFENANSEGQAPKPQKMLHK</sequence>
<dbReference type="Proteomes" id="UP000281474">
    <property type="component" value="Unassembled WGS sequence"/>
</dbReference>
<reference evidence="2 3" key="1">
    <citation type="submission" date="2018-09" db="EMBL/GenBank/DDBJ databases">
        <title>Phylogeny of the Shewanellaceae, and recommendation for two new genera, Pseudoshewanella and Parashewanella.</title>
        <authorList>
            <person name="Wang G."/>
        </authorList>
    </citation>
    <scope>NUCLEOTIDE SEQUENCE [LARGE SCALE GENOMIC DNA]</scope>
    <source>
        <strain evidence="2 3">C51</strain>
    </source>
</reference>
<dbReference type="EMBL" id="QZEI01000019">
    <property type="protein sequence ID" value="RLV60184.1"/>
    <property type="molecule type" value="Genomic_DNA"/>
</dbReference>
<feature type="region of interest" description="Disordered" evidence="1">
    <location>
        <begin position="1"/>
        <end position="27"/>
    </location>
</feature>